<feature type="domain" description="Chorein N-terminal" evidence="4">
    <location>
        <begin position="1"/>
        <end position="317"/>
    </location>
</feature>
<dbReference type="EMBL" id="JAPFFF010000031">
    <property type="protein sequence ID" value="KAK8844871.1"/>
    <property type="molecule type" value="Genomic_DNA"/>
</dbReference>
<sequence>MLERIVSKLLMRYLRDYIEKIDSSQMEIAALRGYVKLQNLSLKEEALIQHMVPLRIIKGTIGLIEIKFPWQHLETELCRITINDIFIVLKLEKEVLIKRDLQPKQSAIKQKAKNQELSSEDEANTWQSIINSIFDNAIADIQNIHIRLEIPTEFNTIAIGLILPSITLRTVDQDKNIIKPTHGELITRKRLLTQQISLYLDALSDPIDIDDFSKVMIAEMKKNHQFILEPFIIDIVMVHSREKDNPVKNQIDILIDKLSTNLDYLQSRAIMEIAKDLTMFQKQRSFIHCMRPAVFENTAQLWGYTFRCAVSIMRPYEFKPGLALVILKNRKVFLKRMRESMKGFSMFKSYKNRKLKQTENSIGQQATLFLTSYCDAVLAKEMKINSSENDLTPLEISDIQQINKKGEHFFTKDTFSLSFGMKLMEISLNYSKGTPLAIVSIRNTSASYSSLGDEVAIYVKVNSLEMISYVDDKPKPIFTVQKTLPNFFSFESQAVGKRTVSTDLCNIDSFVFRPDYKSISTAFDFFFKDRTKSTDQLSSQNKETTNIRIFRIDAFDNFKLFLKFCNRKLSFKMRPFSLIYPFNHGGKTDELKFTISDIDFSKYGDIFYPSYAPVIKVAMDINLTVDDLTFSNNTIISSFKTTTKFIMAFTKTNMELDFNTSVTPIIVSIDHFPADNFKSFISSFDLFSIFKTADFYKIQKIVSFHKVKMDYSFVVQSVTVYLKEMEIDTAIKFSTIELQMNYYKGISTMQIFISPFSIVDNEIKLMEMTEDLKIMLTKESETQPFTLSMNVIHPYIKGDMNWVLLLFDIIKMYLKVLNVPLTNNDDDQLHPPFHLNILITSPHIDISRTKNTPFVSFQTMHVHDDENFTIYVDLNGFQILRKIRKNHMIIQEGSSDSELLFSFDKKDIKSKYIQAFKPLNFSIIVETKEKIKVKMNLPKVEMTASQIEYSYILPFISHILEVIPVETQPKNEVTVDMFIEEVNLLACDNDVPFINVNVKNIKIDVLTSLTNISVKFSTKRIYICQLYGDLYPNQNIENKSMLDVPGFNLKFDSGISDIQSDIDTDSIYLEIPSGVFGLSDRFLKLVPFFANFDYPPYPLPRKESHIQVIISIQPVTVTFFDAFNSFLIINLGASKFCILTESSHSEMTELDIIIDSLLCKSTLYDEKVIEINKKIQFLIKEQVLIGHFHNLFLTISLPLIIDIAKFFSPLKDCNPPDDETEGIPFDFEVSFEEIGIKALTAMKRGPHCLGSIVNPKFVMNSSEKIAAFSVDSIILSSGYLDDFQKKFIEVSNIFGYFRFNLKKSEENEVQSNEQKITYDYVFALKHHKFVPALFENLLIDIHVHGIDLTYTHQMALAVIGCFIPHPDKSSEKEEEENDNINTKSDSILMLKHDENQNEEEIPNKRMLPLSKGTTDDYEEDDEEEEEEIDLDRSDIISSSNNNSPKASKNAQKTKMKIVIKTDSFSLTLSIIQPIAFFKVSELSVLFDDDKWDAIIKTALIKPSEEHSQELKIPLFQCPPDKNLIQFQMKGDDMLITFQQANLFFDYNFWIPMISFITQSPFLHIQSIFEGKENAVKESVSIPFKVSLIADKFCVTLPVSLSYDTCQMLLLEMGYTASFADNVLDASINDLRVHVYDQIKKINFSPIIENMSLIITDSRFDENKIRLHAFISPLKIVLSAFDFILIGLISRSFDESISKLVVSADNSAIIKPDSETQVQHQQITADIQLEIGKMKILIVKDNRSSSRFTPIFKIKNTPINLVMNSSENISISLGVSPYISYFNESSGQWDLIIEPLAMNVLLDLSQSSFGIKGKTVQPVNINLPTSAISQFITLWNEIKNNISQKDIVFENIPMGWFQNNLGSDILVKYTDNEEKQREASVKSLETVEIEDIEQNTNIIVKINGKETTILTRYLIYPTIFSKQFSVRRKPYKGGILIQFNPPIQLVNKLGIDFTLYEKNGEEYKEIQVLKSGARCPLAFNDGGKHKEFTFTDPKYKNNSNHLIAKISPFDTNTFNITIILPGLKIRCVVFIESDSVSKIFKVLPFVVGLNLLPFPLYIKISKKQTVFPTQSKLESSSGSGFGHFDESSEPGAILNTNDMSPNDKYDIITIGANESVPLLFIDSSTNQFIGSLSMKEGAFSSKASVYRIKKTISAIPVYPDLTIAYKSEMVDDQLKITFFVPCVFYNLCADKEIIIKEVAGKQQIEKKIEKDGSHLLWCPQSYIANNDQLSVYVSLKDTQKIQVNCREFQKGTLFLKSNTETDLYNSLRYHIVTRQGISVVTFSTLLIIRNELPFNITLHPLESTPKNFEDDINPIGIPNKIKANSDSSMDLMSRAGSFIIFVEGFWNSPAISLLEQRKIVFKMHRNVPEEIINNIDSEEYMSSLSKFYEVLEVEIFDDATSFIAIFRKSSFPTPIVIANMLSHTKIQVYQKIDKSPFIVEPESTSIFAFDEPLGYPNANLIIKGVHFNISLIEDTEQILLKENLKRERNKKLSLSLEFSDISESSNSSQITLGQNSSSIIDALNSCDSSDNIHMKSLSNFPIYVKIKQNISGIKTVFISSKKEIPPSGLNLELSLEIPSIFISIIDLKMREFCLLTLSEMKGRLNIRPSGTAFQFELGEFQIDDQNPLAPNPVILHGRRGRTKKSITTNGTDEEEISSFLKFDGLLTNDTKPFTSSKYISMLMQRIDIQIDSSFLSDAINMSMKLAKPIKIPIHPVKAKKLLKNSSNDSIVTYNWLEVSPIYMLFIYKNLTGRPTSISPMFYPMRFIPSIATTKIMFPGIIVAHITDRLNFIIEKVSNDYKTAALEQVLESLGTSGKILTTFGITATIAEKLDIPMKSELTDISTSLQNFQSVKSEEYDNRKEINGYFSQETLSALQTSIKEFNLRSSSTIENVLTLNESSESSNSDSDNKISSTPAVQTQENNGRLMIRDFPGSGFGHGIVGVLKKATIDIMTDVKVMSGIERKRVPRAFPNNRIEKFDEEICTVQTTIQMYGKTFEKILMKTKNKVKGDYVCITERAIYFIPQPLDKVRVKIKIKEIKAIRIDGNSITIEYGILKKPEVIACDDKNEVECFKRYLDSQKIYSDLFIKSIV</sequence>
<reference evidence="5 6" key="1">
    <citation type="submission" date="2024-04" db="EMBL/GenBank/DDBJ databases">
        <title>Tritrichomonas musculus Genome.</title>
        <authorList>
            <person name="Alves-Ferreira E."/>
            <person name="Grigg M."/>
            <person name="Lorenzi H."/>
            <person name="Galac M."/>
        </authorList>
    </citation>
    <scope>NUCLEOTIDE SEQUENCE [LARGE SCALE GENOMIC DNA]</scope>
    <source>
        <strain evidence="5 6">EAF2021</strain>
    </source>
</reference>
<comment type="caution">
    <text evidence="5">The sequence shown here is derived from an EMBL/GenBank/DDBJ whole genome shotgun (WGS) entry which is preliminary data.</text>
</comment>
<feature type="compositionally biased region" description="Low complexity" evidence="3">
    <location>
        <begin position="2897"/>
        <end position="2913"/>
    </location>
</feature>
<organism evidence="5 6">
    <name type="scientific">Tritrichomonas musculus</name>
    <dbReference type="NCBI Taxonomy" id="1915356"/>
    <lineage>
        <taxon>Eukaryota</taxon>
        <taxon>Metamonada</taxon>
        <taxon>Parabasalia</taxon>
        <taxon>Tritrichomonadida</taxon>
        <taxon>Tritrichomonadidae</taxon>
        <taxon>Tritrichomonas</taxon>
    </lineage>
</organism>
<evidence type="ECO:0000256" key="2">
    <source>
        <dbReference type="ARBA" id="ARBA00022448"/>
    </source>
</evidence>
<dbReference type="PANTHER" id="PTHR16166">
    <property type="entry name" value="VACUOLAR PROTEIN SORTING-ASSOCIATED PROTEIN VPS13"/>
    <property type="match status" value="1"/>
</dbReference>
<protein>
    <recommendedName>
        <fullName evidence="4">Chorein N-terminal domain-containing protein</fullName>
    </recommendedName>
</protein>
<gene>
    <name evidence="5" type="ORF">M9Y10_021042</name>
</gene>
<dbReference type="Proteomes" id="UP001470230">
    <property type="component" value="Unassembled WGS sequence"/>
</dbReference>
<evidence type="ECO:0000256" key="3">
    <source>
        <dbReference type="SAM" id="MobiDB-lite"/>
    </source>
</evidence>
<dbReference type="Pfam" id="PF12624">
    <property type="entry name" value="VPS13_N"/>
    <property type="match status" value="1"/>
</dbReference>
<keyword evidence="2" id="KW-0813">Transport</keyword>
<name>A0ABR2HCX2_9EUKA</name>
<evidence type="ECO:0000313" key="5">
    <source>
        <dbReference type="EMBL" id="KAK8844871.1"/>
    </source>
</evidence>
<keyword evidence="6" id="KW-1185">Reference proteome</keyword>
<evidence type="ECO:0000256" key="1">
    <source>
        <dbReference type="ARBA" id="ARBA00006545"/>
    </source>
</evidence>
<proteinExistence type="inferred from homology"/>
<dbReference type="PANTHER" id="PTHR16166:SF93">
    <property type="entry name" value="INTERMEMBRANE LIPID TRANSFER PROTEIN VPS13"/>
    <property type="match status" value="1"/>
</dbReference>
<feature type="compositionally biased region" description="Polar residues" evidence="3">
    <location>
        <begin position="2914"/>
        <end position="2923"/>
    </location>
</feature>
<feature type="region of interest" description="Disordered" evidence="3">
    <location>
        <begin position="1394"/>
        <end position="1452"/>
    </location>
</feature>
<feature type="region of interest" description="Disordered" evidence="3">
    <location>
        <begin position="2896"/>
        <end position="2924"/>
    </location>
</feature>
<comment type="similarity">
    <text evidence="1">Belongs to the VPS13 family.</text>
</comment>
<feature type="compositionally biased region" description="Acidic residues" evidence="3">
    <location>
        <begin position="1415"/>
        <end position="1429"/>
    </location>
</feature>
<evidence type="ECO:0000259" key="4">
    <source>
        <dbReference type="Pfam" id="PF12624"/>
    </source>
</evidence>
<dbReference type="InterPro" id="IPR026847">
    <property type="entry name" value="VPS13"/>
</dbReference>
<accession>A0ABR2HCX2</accession>
<dbReference type="InterPro" id="IPR026854">
    <property type="entry name" value="VPS13_N"/>
</dbReference>
<evidence type="ECO:0000313" key="6">
    <source>
        <dbReference type="Proteomes" id="UP001470230"/>
    </source>
</evidence>